<dbReference type="InterPro" id="IPR011066">
    <property type="entry name" value="MscS_channel_C_sf"/>
</dbReference>
<dbReference type="Gene3D" id="3.30.70.100">
    <property type="match status" value="1"/>
</dbReference>
<keyword evidence="7" id="KW-0407">Ion channel</keyword>
<dbReference type="Gene3D" id="2.30.30.60">
    <property type="match status" value="1"/>
</dbReference>
<dbReference type="GO" id="GO:0008381">
    <property type="term" value="F:mechanosensitive monoatomic ion channel activity"/>
    <property type="evidence" value="ECO:0007669"/>
    <property type="project" value="InterPro"/>
</dbReference>
<evidence type="ECO:0000313" key="12">
    <source>
        <dbReference type="Proteomes" id="UP000314011"/>
    </source>
</evidence>
<feature type="transmembrane region" description="Helical" evidence="7">
    <location>
        <begin position="66"/>
        <end position="87"/>
    </location>
</feature>
<dbReference type="SUPFAM" id="SSF82689">
    <property type="entry name" value="Mechanosensitive channel protein MscS (YggB), C-terminal domain"/>
    <property type="match status" value="1"/>
</dbReference>
<dbReference type="EMBL" id="VFFF01000001">
    <property type="protein sequence ID" value="TNY34237.1"/>
    <property type="molecule type" value="Genomic_DNA"/>
</dbReference>
<dbReference type="PANTHER" id="PTHR30221:SF8">
    <property type="entry name" value="SMALL-CONDUCTANCE MECHANOSENSITIVE CHANNEL"/>
    <property type="match status" value="1"/>
</dbReference>
<comment type="function">
    <text evidence="7">Mechanosensitive channel that participates in the regulation of osmotic pressure changes within the cell, opening in response to stretch forces in the membrane lipid bilayer, without the need for other proteins. Contributes to normal resistance to hypoosmotic shock. Forms an ion channel of 1.0 nanosiemens conductance with a slight preference for anions.</text>
</comment>
<dbReference type="SUPFAM" id="SSF50182">
    <property type="entry name" value="Sm-like ribonucleoproteins"/>
    <property type="match status" value="1"/>
</dbReference>
<evidence type="ECO:0000256" key="5">
    <source>
        <dbReference type="ARBA" id="ARBA00022989"/>
    </source>
</evidence>
<dbReference type="InterPro" id="IPR023408">
    <property type="entry name" value="MscS_beta-dom_sf"/>
</dbReference>
<dbReference type="Pfam" id="PF21088">
    <property type="entry name" value="MS_channel_1st"/>
    <property type="match status" value="1"/>
</dbReference>
<evidence type="ECO:0000256" key="6">
    <source>
        <dbReference type="ARBA" id="ARBA00023136"/>
    </source>
</evidence>
<dbReference type="Gene3D" id="1.10.287.1260">
    <property type="match status" value="1"/>
</dbReference>
<dbReference type="Pfam" id="PF21082">
    <property type="entry name" value="MS_channel_3rd"/>
    <property type="match status" value="1"/>
</dbReference>
<feature type="domain" description="Mechanosensitive ion channel transmembrane helices 2/3" evidence="10">
    <location>
        <begin position="76"/>
        <end position="113"/>
    </location>
</feature>
<keyword evidence="5 7" id="KW-1133">Transmembrane helix</keyword>
<keyword evidence="3" id="KW-1003">Cell membrane</keyword>
<sequence>MQGLLNTEIWNGTTLGDVLTVDFIASILGNVLAAAAILLIGLWLARFVSRRIERLAEKNANLDRALFGFIGDLAWYAIFAFTVLFVLNTFGVRTTSVVAVIGAAGLAVGLALQGTLSNIAAGVMLIFFRPIRIGDFVVVNDVTGTVKDISLNYTELADLQNVQHIIPNSEVWGNTIQNYSSYDQRRVQWTFGVGYGANLAEAERVIRETITSDPRALKDPEPWLQVSNLNESSVDFMVRVWCNNADAWGFQTDMTRKVKEELDAAGVPIPFPTRTVVFDKSEDPLTIARPSQAAK</sequence>
<reference evidence="11 12" key="1">
    <citation type="submission" date="2019-06" db="EMBL/GenBank/DDBJ databases">
        <title>Genome of new Rhodobacteraceae sp. SM1903.</title>
        <authorList>
            <person name="Ren X."/>
        </authorList>
    </citation>
    <scope>NUCLEOTIDE SEQUENCE [LARGE SCALE GENOMIC DNA]</scope>
    <source>
        <strain evidence="11 12">SM1903</strain>
    </source>
</reference>
<proteinExistence type="inferred from homology"/>
<organism evidence="11 12">
    <name type="scientific">Pelagovum pacificum</name>
    <dbReference type="NCBI Taxonomy" id="2588711"/>
    <lineage>
        <taxon>Bacteria</taxon>
        <taxon>Pseudomonadati</taxon>
        <taxon>Pseudomonadota</taxon>
        <taxon>Alphaproteobacteria</taxon>
        <taxon>Rhodobacterales</taxon>
        <taxon>Paracoccaceae</taxon>
        <taxon>Pelagovum</taxon>
    </lineage>
</organism>
<dbReference type="OrthoDB" id="9814206at2"/>
<feature type="transmembrane region" description="Helical" evidence="7">
    <location>
        <begin position="23"/>
        <end position="45"/>
    </location>
</feature>
<evidence type="ECO:0000256" key="7">
    <source>
        <dbReference type="RuleBase" id="RU369025"/>
    </source>
</evidence>
<evidence type="ECO:0000256" key="2">
    <source>
        <dbReference type="ARBA" id="ARBA00008017"/>
    </source>
</evidence>
<protein>
    <recommendedName>
        <fullName evidence="7">Small-conductance mechanosensitive channel</fullName>
    </recommendedName>
</protein>
<keyword evidence="7" id="KW-0997">Cell inner membrane</keyword>
<dbReference type="GO" id="GO:0005886">
    <property type="term" value="C:plasma membrane"/>
    <property type="evidence" value="ECO:0007669"/>
    <property type="project" value="UniProtKB-SubCell"/>
</dbReference>
<dbReference type="Pfam" id="PF00924">
    <property type="entry name" value="MS_channel_2nd"/>
    <property type="match status" value="1"/>
</dbReference>
<keyword evidence="6 7" id="KW-0472">Membrane</keyword>
<evidence type="ECO:0000259" key="10">
    <source>
        <dbReference type="Pfam" id="PF21088"/>
    </source>
</evidence>
<keyword evidence="4 7" id="KW-0812">Transmembrane</keyword>
<dbReference type="InterPro" id="IPR049278">
    <property type="entry name" value="MS_channel_C"/>
</dbReference>
<dbReference type="InterPro" id="IPR010920">
    <property type="entry name" value="LSM_dom_sf"/>
</dbReference>
<comment type="similarity">
    <text evidence="2 7">Belongs to the MscS (TC 1.A.23) family.</text>
</comment>
<dbReference type="RefSeq" id="WP_140195409.1">
    <property type="nucleotide sequence ID" value="NZ_CP065915.1"/>
</dbReference>
<feature type="domain" description="Mechanosensitive ion channel MscS C-terminal" evidence="9">
    <location>
        <begin position="187"/>
        <end position="269"/>
    </location>
</feature>
<dbReference type="AlphaFoldDB" id="A0A5C5GJB0"/>
<dbReference type="Proteomes" id="UP000314011">
    <property type="component" value="Unassembled WGS sequence"/>
</dbReference>
<evidence type="ECO:0000313" key="11">
    <source>
        <dbReference type="EMBL" id="TNY34237.1"/>
    </source>
</evidence>
<dbReference type="InterPro" id="IPR011014">
    <property type="entry name" value="MscS_channel_TM-2"/>
</dbReference>
<keyword evidence="12" id="KW-1185">Reference proteome</keyword>
<dbReference type="SUPFAM" id="SSF82861">
    <property type="entry name" value="Mechanosensitive channel protein MscS (YggB), transmembrane region"/>
    <property type="match status" value="1"/>
</dbReference>
<gene>
    <name evidence="11" type="ORF">FHY64_13570</name>
</gene>
<dbReference type="PANTHER" id="PTHR30221">
    <property type="entry name" value="SMALL-CONDUCTANCE MECHANOSENSITIVE CHANNEL"/>
    <property type="match status" value="1"/>
</dbReference>
<comment type="subcellular location">
    <subcellularLocation>
        <location evidence="7">Cell inner membrane</location>
        <topology evidence="7">Multi-pass membrane protein</topology>
    </subcellularLocation>
    <subcellularLocation>
        <location evidence="1">Cell membrane</location>
        <topology evidence="1">Multi-pass membrane protein</topology>
    </subcellularLocation>
</comment>
<evidence type="ECO:0000256" key="1">
    <source>
        <dbReference type="ARBA" id="ARBA00004651"/>
    </source>
</evidence>
<keyword evidence="7" id="KW-0406">Ion transport</keyword>
<name>A0A5C5GJB0_9RHOB</name>
<evidence type="ECO:0000259" key="9">
    <source>
        <dbReference type="Pfam" id="PF21082"/>
    </source>
</evidence>
<dbReference type="InterPro" id="IPR045275">
    <property type="entry name" value="MscS_archaea/bacteria_type"/>
</dbReference>
<evidence type="ECO:0000256" key="3">
    <source>
        <dbReference type="ARBA" id="ARBA00022475"/>
    </source>
</evidence>
<feature type="domain" description="Mechanosensitive ion channel MscS" evidence="8">
    <location>
        <begin position="115"/>
        <end position="180"/>
    </location>
</feature>
<comment type="caution">
    <text evidence="11">The sequence shown here is derived from an EMBL/GenBank/DDBJ whole genome shotgun (WGS) entry which is preliminary data.</text>
</comment>
<evidence type="ECO:0000256" key="4">
    <source>
        <dbReference type="ARBA" id="ARBA00022692"/>
    </source>
</evidence>
<feature type="transmembrane region" description="Helical" evidence="7">
    <location>
        <begin position="99"/>
        <end position="128"/>
    </location>
</feature>
<dbReference type="Pfam" id="PF05552">
    <property type="entry name" value="MS_channel_1st_1"/>
    <property type="match status" value="1"/>
</dbReference>
<comment type="subunit">
    <text evidence="7">Homoheptamer.</text>
</comment>
<accession>A0A5C5GJB0</accession>
<dbReference type="InterPro" id="IPR049142">
    <property type="entry name" value="MS_channel_1st"/>
</dbReference>
<dbReference type="InterPro" id="IPR006685">
    <property type="entry name" value="MscS_channel_2nd"/>
</dbReference>
<comment type="caution">
    <text evidence="7">Lacks conserved residue(s) required for the propagation of feature annotation.</text>
</comment>
<dbReference type="InterPro" id="IPR008910">
    <property type="entry name" value="MSC_TM_helix"/>
</dbReference>
<evidence type="ECO:0000259" key="8">
    <source>
        <dbReference type="Pfam" id="PF00924"/>
    </source>
</evidence>
<keyword evidence="7" id="KW-0813">Transport</keyword>